<accession>A0A1Q8VKN5</accession>
<name>A0A1Q8VKN5_9ACTO</name>
<dbReference type="AlphaFoldDB" id="A0A1Q8VKN5"/>
<protein>
    <submittedName>
        <fullName evidence="1">Uncharacterized protein</fullName>
    </submittedName>
</protein>
<evidence type="ECO:0000313" key="1">
    <source>
        <dbReference type="EMBL" id="OLO48652.1"/>
    </source>
</evidence>
<proteinExistence type="predicted"/>
<comment type="caution">
    <text evidence="1">The sequence shown here is derived from an EMBL/GenBank/DDBJ whole genome shotgun (WGS) entry which is preliminary data.</text>
</comment>
<dbReference type="InterPro" id="IPR046268">
    <property type="entry name" value="DUF6301"/>
</dbReference>
<gene>
    <name evidence="1" type="ORF">BKH28_09095</name>
</gene>
<dbReference type="Pfam" id="PF19818">
    <property type="entry name" value="DUF6301"/>
    <property type="match status" value="1"/>
</dbReference>
<dbReference type="Proteomes" id="UP000186394">
    <property type="component" value="Unassembled WGS sequence"/>
</dbReference>
<evidence type="ECO:0000313" key="2">
    <source>
        <dbReference type="Proteomes" id="UP000186394"/>
    </source>
</evidence>
<reference evidence="1 2" key="1">
    <citation type="submission" date="2016-12" db="EMBL/GenBank/DDBJ databases">
        <title>Genomic comparison of strains in the 'Actinomyces naeslundii' group.</title>
        <authorList>
            <person name="Mughal S.R."/>
            <person name="Do T."/>
            <person name="Gilbert S.C."/>
            <person name="Witherden E.A."/>
            <person name="Didelot X."/>
            <person name="Beighton D."/>
        </authorList>
    </citation>
    <scope>NUCLEOTIDE SEQUENCE [LARGE SCALE GENOMIC DNA]</scope>
    <source>
        <strain evidence="1 2">P6N</strain>
    </source>
</reference>
<sequence>MVADTSPIRDYSSSAGTPFYAYATEQMVSIVRAWAEHTWPITLDEAFLLRDQCGWTGAPHDGTFFTTPVSSGETDGTIMEDTRDRSLVNSIDARLTTWVPVELEARVSAITQSVYTDYRNALTTVYGPPKEGRDKFGPHSDWMLPSNASINLASVGTFVEVTINSPTETHNAALAAYYESKYGPDLP</sequence>
<organism evidence="1 2">
    <name type="scientific">Actinomyces oris</name>
    <dbReference type="NCBI Taxonomy" id="544580"/>
    <lineage>
        <taxon>Bacteria</taxon>
        <taxon>Bacillati</taxon>
        <taxon>Actinomycetota</taxon>
        <taxon>Actinomycetes</taxon>
        <taxon>Actinomycetales</taxon>
        <taxon>Actinomycetaceae</taxon>
        <taxon>Actinomyces</taxon>
    </lineage>
</organism>
<dbReference type="EMBL" id="MSKL01000023">
    <property type="protein sequence ID" value="OLO48652.1"/>
    <property type="molecule type" value="Genomic_DNA"/>
</dbReference>